<dbReference type="CDD" id="cd06170">
    <property type="entry name" value="LuxR_C_like"/>
    <property type="match status" value="1"/>
</dbReference>
<dbReference type="Pfam" id="PF00196">
    <property type="entry name" value="GerE"/>
    <property type="match status" value="1"/>
</dbReference>
<evidence type="ECO:0000313" key="3">
    <source>
        <dbReference type="Proteomes" id="UP001597417"/>
    </source>
</evidence>
<dbReference type="RefSeq" id="WP_378268103.1">
    <property type="nucleotide sequence ID" value="NZ_JBHUKR010000016.1"/>
</dbReference>
<proteinExistence type="predicted"/>
<dbReference type="Proteomes" id="UP001597417">
    <property type="component" value="Unassembled WGS sequence"/>
</dbReference>
<gene>
    <name evidence="2" type="ORF">ACFSXZ_27455</name>
</gene>
<dbReference type="InterPro" id="IPR016032">
    <property type="entry name" value="Sig_transdc_resp-reg_C-effctor"/>
</dbReference>
<sequence>MGAPAGLREGRLPADVTSFVGRRRELGDVKRLLSELRLVTVTGGGGVGKTRLALRVAAEVRRAFPHGVWFVGLSSVRDPDLLSQEVEDPDLLAYLIAAELGLREQARRDPLQSLAEHLATRSVLLVLDNCEHVVPACAVVVSALLQACPRLRILATSREPLSVSGESVFAVPPLSTPDPDRHAPPAELLLSESVALFAARAVVVDPDFQLAEDNCRAVAGICHRLDGVPLAIELAAARLRALSPQQILDRLADRFALLTRGCRAGPDRQQTLRACVDWSFESCTKQERLLWTRLAVFVGGCELDAVEGVCADDQLPEADVLDEVARLVDKSVLVREGTGEVVCYHMLETIREYGLRRLSESGDHETLRRRHLDWYQQLAARARVEWVSAPWRYWLDRLWRAQPNLRAAVDFCLGEVDEPEEALRLLTALPWLWWFGQGAFGEGRRWLGIALARADAPSALRARALLLNANLSLVQGETDRAMRLLEEGDRLARQLQDPPTMAFADSIRGLSLCRSGYPQAAIDVLTRARDALSGAEQPDADLLHAVLARLGQAAAMVGDRKLADTCQADMLAITGPGPASQQLTWVFGQNAWLLGDIAEANKYLRGYLRYTRKHGIIDRYGTARALEVLAWVAASERRHRAAARLLGAAETMFADIGAPIATALHLIDYHHACEQQARHALGRVAFDECIHKGQTGSYEDAIAYALGEQPADTASTMADSPAGLTRREREVAELIAQGHSNKEVAADLVISQRTAETHVEHILTKLGFTSRTQVAVWVAAQKAR</sequence>
<dbReference type="SMART" id="SM00421">
    <property type="entry name" value="HTH_LUXR"/>
    <property type="match status" value="1"/>
</dbReference>
<dbReference type="Gene3D" id="3.40.50.300">
    <property type="entry name" value="P-loop containing nucleotide triphosphate hydrolases"/>
    <property type="match status" value="1"/>
</dbReference>
<organism evidence="2 3">
    <name type="scientific">Amycolatopsis pigmentata</name>
    <dbReference type="NCBI Taxonomy" id="450801"/>
    <lineage>
        <taxon>Bacteria</taxon>
        <taxon>Bacillati</taxon>
        <taxon>Actinomycetota</taxon>
        <taxon>Actinomycetes</taxon>
        <taxon>Pseudonocardiales</taxon>
        <taxon>Pseudonocardiaceae</taxon>
        <taxon>Amycolatopsis</taxon>
    </lineage>
</organism>
<reference evidence="3" key="1">
    <citation type="journal article" date="2019" name="Int. J. Syst. Evol. Microbiol.">
        <title>The Global Catalogue of Microorganisms (GCM) 10K type strain sequencing project: providing services to taxonomists for standard genome sequencing and annotation.</title>
        <authorList>
            <consortium name="The Broad Institute Genomics Platform"/>
            <consortium name="The Broad Institute Genome Sequencing Center for Infectious Disease"/>
            <person name="Wu L."/>
            <person name="Ma J."/>
        </authorList>
    </citation>
    <scope>NUCLEOTIDE SEQUENCE [LARGE SCALE GENOMIC DNA]</scope>
    <source>
        <strain evidence="3">CGMCC 4.7645</strain>
    </source>
</reference>
<dbReference type="PRINTS" id="PR00364">
    <property type="entry name" value="DISEASERSIST"/>
</dbReference>
<dbReference type="EMBL" id="JBHUKR010000016">
    <property type="protein sequence ID" value="MFD2420072.1"/>
    <property type="molecule type" value="Genomic_DNA"/>
</dbReference>
<dbReference type="PANTHER" id="PTHR47691">
    <property type="entry name" value="REGULATOR-RELATED"/>
    <property type="match status" value="1"/>
</dbReference>
<evidence type="ECO:0000313" key="2">
    <source>
        <dbReference type="EMBL" id="MFD2420072.1"/>
    </source>
</evidence>
<dbReference type="PRINTS" id="PR00038">
    <property type="entry name" value="HTHLUXR"/>
</dbReference>
<dbReference type="InterPro" id="IPR027417">
    <property type="entry name" value="P-loop_NTPase"/>
</dbReference>
<evidence type="ECO:0000259" key="1">
    <source>
        <dbReference type="PROSITE" id="PS50043"/>
    </source>
</evidence>
<dbReference type="SUPFAM" id="SSF46894">
    <property type="entry name" value="C-terminal effector domain of the bipartite response regulators"/>
    <property type="match status" value="1"/>
</dbReference>
<dbReference type="GO" id="GO:0005524">
    <property type="term" value="F:ATP binding"/>
    <property type="evidence" value="ECO:0007669"/>
    <property type="project" value="UniProtKB-KW"/>
</dbReference>
<keyword evidence="2" id="KW-0067">ATP-binding</keyword>
<keyword evidence="2" id="KW-0547">Nucleotide-binding</keyword>
<dbReference type="Gene3D" id="1.10.10.10">
    <property type="entry name" value="Winged helix-like DNA-binding domain superfamily/Winged helix DNA-binding domain"/>
    <property type="match status" value="1"/>
</dbReference>
<keyword evidence="3" id="KW-1185">Reference proteome</keyword>
<accession>A0ABW5FZR8</accession>
<comment type="caution">
    <text evidence="2">The sequence shown here is derived from an EMBL/GenBank/DDBJ whole genome shotgun (WGS) entry which is preliminary data.</text>
</comment>
<feature type="domain" description="HTH luxR-type" evidence="1">
    <location>
        <begin position="717"/>
        <end position="782"/>
    </location>
</feature>
<protein>
    <submittedName>
        <fullName evidence="2">ATP-binding protein</fullName>
    </submittedName>
</protein>
<dbReference type="SUPFAM" id="SSF52540">
    <property type="entry name" value="P-loop containing nucleoside triphosphate hydrolases"/>
    <property type="match status" value="1"/>
</dbReference>
<dbReference type="InterPro" id="IPR000792">
    <property type="entry name" value="Tscrpt_reg_LuxR_C"/>
</dbReference>
<dbReference type="InterPro" id="IPR036388">
    <property type="entry name" value="WH-like_DNA-bd_sf"/>
</dbReference>
<name>A0ABW5FZR8_9PSEU</name>
<dbReference type="PANTHER" id="PTHR47691:SF3">
    <property type="entry name" value="HTH-TYPE TRANSCRIPTIONAL REGULATOR RV0890C-RELATED"/>
    <property type="match status" value="1"/>
</dbReference>
<dbReference type="PROSITE" id="PS50043">
    <property type="entry name" value="HTH_LUXR_2"/>
    <property type="match status" value="1"/>
</dbReference>
<dbReference type="SUPFAM" id="SSF48452">
    <property type="entry name" value="TPR-like"/>
    <property type="match status" value="1"/>
</dbReference>
<dbReference type="InterPro" id="IPR011990">
    <property type="entry name" value="TPR-like_helical_dom_sf"/>
</dbReference>